<accession>A0A0J7YM65</accession>
<gene>
    <name evidence="1" type="ORF">BVRB_017260</name>
</gene>
<protein>
    <submittedName>
        <fullName evidence="1">Uncharacterized protein</fullName>
    </submittedName>
</protein>
<evidence type="ECO:0000313" key="1">
    <source>
        <dbReference type="EMBL" id="KMS64732.1"/>
    </source>
</evidence>
<name>A0A0J7YM65_BETVV</name>
<organism evidence="1 2">
    <name type="scientific">Beta vulgaris subsp. vulgaris</name>
    <name type="common">Beet</name>
    <dbReference type="NCBI Taxonomy" id="3555"/>
    <lineage>
        <taxon>Eukaryota</taxon>
        <taxon>Viridiplantae</taxon>
        <taxon>Streptophyta</taxon>
        <taxon>Embryophyta</taxon>
        <taxon>Tracheophyta</taxon>
        <taxon>Spermatophyta</taxon>
        <taxon>Magnoliopsida</taxon>
        <taxon>eudicotyledons</taxon>
        <taxon>Gunneridae</taxon>
        <taxon>Pentapetalae</taxon>
        <taxon>Caryophyllales</taxon>
        <taxon>Chenopodiaceae</taxon>
        <taxon>Betoideae</taxon>
        <taxon>Beta</taxon>
    </lineage>
</organism>
<dbReference type="AlphaFoldDB" id="A0A0J7YM65"/>
<sequence>KNYAERPLNSWKKPGLA</sequence>
<dbReference type="Proteomes" id="UP000035740">
    <property type="component" value="Unassembled WGS sequence"/>
</dbReference>
<evidence type="ECO:0000313" key="2">
    <source>
        <dbReference type="Proteomes" id="UP000035740"/>
    </source>
</evidence>
<reference evidence="1 2" key="1">
    <citation type="journal article" date="2014" name="Nature">
        <title>The genome of the recently domesticated crop plant sugar beet (Beta vulgaris).</title>
        <authorList>
            <person name="Dohm J.C."/>
            <person name="Minoche A.E."/>
            <person name="Holtgrawe D."/>
            <person name="Capella-Gutierrez S."/>
            <person name="Zakrzewski F."/>
            <person name="Tafer H."/>
            <person name="Rupp O."/>
            <person name="Sorensen T.R."/>
            <person name="Stracke R."/>
            <person name="Reinhardt R."/>
            <person name="Goesmann A."/>
            <person name="Kraft T."/>
            <person name="Schulz B."/>
            <person name="Stadler P.F."/>
            <person name="Schmidt T."/>
            <person name="Gabaldon T."/>
            <person name="Lehrach H."/>
            <person name="Weisshaar B."/>
            <person name="Himmelbauer H."/>
        </authorList>
    </citation>
    <scope>NUCLEOTIDE SEQUENCE [LARGE SCALE GENOMIC DNA]</scope>
    <source>
        <tissue evidence="1">Taproot</tissue>
    </source>
</reference>
<proteinExistence type="predicted"/>
<dbReference type="EMBL" id="KQ124334">
    <property type="protein sequence ID" value="KMS64732.1"/>
    <property type="molecule type" value="Genomic_DNA"/>
</dbReference>
<feature type="non-terminal residue" evidence="1">
    <location>
        <position position="1"/>
    </location>
</feature>
<keyword evidence="2" id="KW-1185">Reference proteome</keyword>